<dbReference type="InterPro" id="IPR048365">
    <property type="entry name" value="TNP-like_RNaseH_N"/>
</dbReference>
<evidence type="ECO:0000259" key="2">
    <source>
        <dbReference type="Pfam" id="PF21787"/>
    </source>
</evidence>
<comment type="caution">
    <text evidence="4">The sequence shown here is derived from an EMBL/GenBank/DDBJ whole genome shotgun (WGS) entry which is preliminary data.</text>
</comment>
<proteinExistence type="predicted"/>
<evidence type="ECO:0000313" key="5">
    <source>
        <dbReference type="Proteomes" id="UP000076858"/>
    </source>
</evidence>
<dbReference type="OrthoDB" id="10599174at2759"/>
<dbReference type="Proteomes" id="UP000076858">
    <property type="component" value="Unassembled WGS sequence"/>
</dbReference>
<dbReference type="EMBL" id="LRGB01000005">
    <property type="protein sequence ID" value="KZS22094.1"/>
    <property type="molecule type" value="Genomic_DNA"/>
</dbReference>
<name>A0A162TD56_9CRUS</name>
<feature type="region of interest" description="Disordered" evidence="1">
    <location>
        <begin position="41"/>
        <end position="72"/>
    </location>
</feature>
<dbReference type="Pfam" id="PF21787">
    <property type="entry name" value="TNP-like_RNaseH_N"/>
    <property type="match status" value="1"/>
</dbReference>
<reference evidence="4 5" key="1">
    <citation type="submission" date="2016-03" db="EMBL/GenBank/DDBJ databases">
        <title>EvidentialGene: Evidence-directed Construction of Genes on Genomes.</title>
        <authorList>
            <person name="Gilbert D.G."/>
            <person name="Choi J.-H."/>
            <person name="Mockaitis K."/>
            <person name="Colbourne J."/>
            <person name="Pfrender M."/>
        </authorList>
    </citation>
    <scope>NUCLEOTIDE SEQUENCE [LARGE SCALE GENOMIC DNA]</scope>
    <source>
        <strain evidence="4 5">Xinb3</strain>
        <tissue evidence="4">Complete organism</tissue>
    </source>
</reference>
<protein>
    <recommendedName>
        <fullName evidence="6">THAP-type domain-containing protein</fullName>
    </recommendedName>
</protein>
<feature type="domain" description="Transposable element P transposase-like GTP-binding insertion" evidence="3">
    <location>
        <begin position="678"/>
        <end position="769"/>
    </location>
</feature>
<sequence>MGLLASSRFCWRHFDEDDIFKGKFILGQFHPQQRWRLKDGATPKHLLGPTSQQNNRRPALEDLPLNGPVKKKKLQPRCKTITSILGTPISSIVKNQLTTIHRTDCRNSSQPITKSLCTNALSDSGSSHVMFEDNTIMDSVPVPVSTALPDPGPSQATVEDDIIMDSPPVPVTSALPDPGPSQATVEDDIIMDSAPVPVTSALPDTGSGQEPFGNVSPMNSPLLPDIDVPEGIDSHHFKEITLAVQLPSSDWNWIYLEKSQTALCIAIENFPDGIGIAKSLQILTTSKASLQVGGKNVTLPDCDGRYQGYDDINRYLLILSNLKACKGFLNDAMANVNVTGKYSVNKNGQVLRSTSCRYIASPNSKNDMCRDCANCLRNLRKRAMQPKNFEISKRKMKNAIQKIRRLKSREVIFSEQLNKLQTMSRSLVASIRDINFDNIMTTLPETNVCKTQRFKPGKNGFHCGMRYETGWLIESLLLRMKSKKAYNYCRDNKLLPLPEISTIRRLLSSADVGFGFNDLALENIGKVLEKLKRHLRYGTLMWDEMSIRKDLKWDSKMLRWNGVINFGSDIKEAAEQGLTDHVLVLVFRPFRQKWIQPIGWFASKGAANQHVLTEIIMKAIILLHRSGAIVKATVCDGHSSNKAALLKMGVSGKKGKSNSFEHPLDDSIKIYAFIDVPHLIKCTRNHFLNYQVVQFAGLATYHTFFQRLYDHTKEDGLRLAPKLTYGHIWPTIWQRMTVRLATQLYSKHTAMALKFLREDKKTELLFKGCFTSPYYLQAKLIYELMIHITDSESTERKTKLLNDGFDVLTDFKECLLHKFRNNRKAAADLRAAMKDDLLKGLSSRYINELPSSKQDRISSFLIYDVCGYMLKTRSCLYEECDDCKKTVITTEDDLPEEFEADEFTRARTQGGLLFVTPPVFHMLSKVENVVAQHLKSPNHIYVIDSFQDCIAKEC</sequence>
<evidence type="ECO:0000313" key="4">
    <source>
        <dbReference type="EMBL" id="KZS22094.1"/>
    </source>
</evidence>
<dbReference type="Pfam" id="PF21788">
    <property type="entry name" value="TNP-like_GBD"/>
    <property type="match status" value="1"/>
</dbReference>
<feature type="domain" description="Transposable element P transposase-like RNase H" evidence="2">
    <location>
        <begin position="515"/>
        <end position="647"/>
    </location>
</feature>
<keyword evidence="5" id="KW-1185">Reference proteome</keyword>
<dbReference type="AlphaFoldDB" id="A0A162TD56"/>
<accession>A0A162TD56</accession>
<organism evidence="4 5">
    <name type="scientific">Daphnia magna</name>
    <dbReference type="NCBI Taxonomy" id="35525"/>
    <lineage>
        <taxon>Eukaryota</taxon>
        <taxon>Metazoa</taxon>
        <taxon>Ecdysozoa</taxon>
        <taxon>Arthropoda</taxon>
        <taxon>Crustacea</taxon>
        <taxon>Branchiopoda</taxon>
        <taxon>Diplostraca</taxon>
        <taxon>Cladocera</taxon>
        <taxon>Anomopoda</taxon>
        <taxon>Daphniidae</taxon>
        <taxon>Daphnia</taxon>
    </lineage>
</organism>
<evidence type="ECO:0000259" key="3">
    <source>
        <dbReference type="Pfam" id="PF21788"/>
    </source>
</evidence>
<gene>
    <name evidence="4" type="ORF">APZ42_010982</name>
</gene>
<evidence type="ECO:0000256" key="1">
    <source>
        <dbReference type="SAM" id="MobiDB-lite"/>
    </source>
</evidence>
<dbReference type="InterPro" id="IPR048366">
    <property type="entry name" value="TNP-like_GBD"/>
</dbReference>
<evidence type="ECO:0008006" key="6">
    <source>
        <dbReference type="Google" id="ProtNLM"/>
    </source>
</evidence>